<dbReference type="GO" id="GO:0000070">
    <property type="term" value="P:mitotic sister chromatid segregation"/>
    <property type="evidence" value="ECO:0007669"/>
    <property type="project" value="UniProtKB-ARBA"/>
</dbReference>
<evidence type="ECO:0000256" key="11">
    <source>
        <dbReference type="PIRSR" id="PIRSR630616-3"/>
    </source>
</evidence>
<comment type="subcellular location">
    <subcellularLocation>
        <location evidence="1">Midbody</location>
    </subcellularLocation>
</comment>
<comment type="caution">
    <text evidence="17">The sequence shown here is derived from an EMBL/GenBank/DDBJ whole genome shotgun (WGS) entry which is preliminary data.</text>
</comment>
<evidence type="ECO:0000259" key="16">
    <source>
        <dbReference type="PROSITE" id="PS50011"/>
    </source>
</evidence>
<dbReference type="SMART" id="SM00220">
    <property type="entry name" value="S_TKc"/>
    <property type="match status" value="1"/>
</dbReference>
<evidence type="ECO:0000256" key="5">
    <source>
        <dbReference type="ARBA" id="ARBA00022777"/>
    </source>
</evidence>
<evidence type="ECO:0000256" key="1">
    <source>
        <dbReference type="ARBA" id="ARBA00004214"/>
    </source>
</evidence>
<reference evidence="17 18" key="1">
    <citation type="journal article" date="2017" name="Gigascience">
        <title>Genome sequence of the small brown planthopper, Laodelphax striatellus.</title>
        <authorList>
            <person name="Zhu J."/>
            <person name="Jiang F."/>
            <person name="Wang X."/>
            <person name="Yang P."/>
            <person name="Bao Y."/>
            <person name="Zhao W."/>
            <person name="Wang W."/>
            <person name="Lu H."/>
            <person name="Wang Q."/>
            <person name="Cui N."/>
            <person name="Li J."/>
            <person name="Chen X."/>
            <person name="Luo L."/>
            <person name="Yu J."/>
            <person name="Kang L."/>
            <person name="Cui F."/>
        </authorList>
    </citation>
    <scope>NUCLEOTIDE SEQUENCE [LARGE SCALE GENOMIC DNA]</scope>
    <source>
        <strain evidence="17">Lst14</strain>
    </source>
</reference>
<feature type="cross-link" description="Glycyl lysine isopeptide (Lys-Gly) (interchain with G-Cter in SUMO2)" evidence="11">
    <location>
        <position position="184"/>
    </location>
</feature>
<keyword evidence="18" id="KW-1185">Reference proteome</keyword>
<dbReference type="Pfam" id="PF00069">
    <property type="entry name" value="Pkinase"/>
    <property type="match status" value="1"/>
</dbReference>
<dbReference type="SMR" id="A0A482WNH6"/>
<dbReference type="GO" id="GO:0006325">
    <property type="term" value="P:chromatin organization"/>
    <property type="evidence" value="ECO:0007669"/>
    <property type="project" value="UniProtKB-ARBA"/>
</dbReference>
<feature type="region of interest" description="Disordered" evidence="15">
    <location>
        <begin position="1"/>
        <end position="25"/>
    </location>
</feature>
<dbReference type="EC" id="2.7.11.1" evidence="14"/>
<keyword evidence="3 14" id="KW-0808">Transferase</keyword>
<evidence type="ECO:0000256" key="12">
    <source>
        <dbReference type="PROSITE-ProRule" id="PRU10141"/>
    </source>
</evidence>
<dbReference type="OrthoDB" id="377346at2759"/>
<dbReference type="PROSITE" id="PS50011">
    <property type="entry name" value="PROTEIN_KINASE_DOM"/>
    <property type="match status" value="1"/>
</dbReference>
<protein>
    <recommendedName>
        <fullName evidence="14">Aurora kinase</fullName>
        <ecNumber evidence="14">2.7.11.1</ecNumber>
    </recommendedName>
</protein>
<evidence type="ECO:0000313" key="18">
    <source>
        <dbReference type="Proteomes" id="UP000291343"/>
    </source>
</evidence>
<dbReference type="EMBL" id="QKKF02030383">
    <property type="protein sequence ID" value="RZF34772.1"/>
    <property type="molecule type" value="Genomic_DNA"/>
</dbReference>
<dbReference type="PROSITE" id="PS00108">
    <property type="entry name" value="PROTEIN_KINASE_ST"/>
    <property type="match status" value="1"/>
</dbReference>
<evidence type="ECO:0000256" key="3">
    <source>
        <dbReference type="ARBA" id="ARBA00022679"/>
    </source>
</evidence>
<feature type="binding site" evidence="10">
    <location>
        <begin position="186"/>
        <end position="187"/>
    </location>
    <ligand>
        <name>ATP</name>
        <dbReference type="ChEBI" id="CHEBI:30616"/>
    </ligand>
</feature>
<dbReference type="STRING" id="195883.A0A482WNH6"/>
<evidence type="ECO:0000313" key="17">
    <source>
        <dbReference type="EMBL" id="RZF34772.1"/>
    </source>
</evidence>
<dbReference type="InterPro" id="IPR017441">
    <property type="entry name" value="Protein_kinase_ATP_BS"/>
</dbReference>
<dbReference type="InParanoid" id="A0A482WNH6"/>
<evidence type="ECO:0000256" key="6">
    <source>
        <dbReference type="ARBA" id="ARBA00022840"/>
    </source>
</evidence>
<dbReference type="AlphaFoldDB" id="A0A482WNH6"/>
<organism evidence="17 18">
    <name type="scientific">Laodelphax striatellus</name>
    <name type="common">Small brown planthopper</name>
    <name type="synonym">Delphax striatella</name>
    <dbReference type="NCBI Taxonomy" id="195883"/>
    <lineage>
        <taxon>Eukaryota</taxon>
        <taxon>Metazoa</taxon>
        <taxon>Ecdysozoa</taxon>
        <taxon>Arthropoda</taxon>
        <taxon>Hexapoda</taxon>
        <taxon>Insecta</taxon>
        <taxon>Pterygota</taxon>
        <taxon>Neoptera</taxon>
        <taxon>Paraneoptera</taxon>
        <taxon>Hemiptera</taxon>
        <taxon>Auchenorrhyncha</taxon>
        <taxon>Fulgoroidea</taxon>
        <taxon>Delphacidae</taxon>
        <taxon>Criomorphinae</taxon>
        <taxon>Laodelphax</taxon>
    </lineage>
</organism>
<keyword evidence="6 10" id="KW-0067">ATP-binding</keyword>
<dbReference type="GO" id="GO:0032506">
    <property type="term" value="P:cytokinetic process"/>
    <property type="evidence" value="ECO:0007669"/>
    <property type="project" value="UniProtKB-ARBA"/>
</dbReference>
<comment type="similarity">
    <text evidence="14">Belongs to the protein kinase superfamily. Ser/Thr protein kinase family. Aurora subfamily.</text>
</comment>
<dbReference type="InterPro" id="IPR011009">
    <property type="entry name" value="Kinase-like_dom_sf"/>
</dbReference>
<dbReference type="InterPro" id="IPR008271">
    <property type="entry name" value="Ser/Thr_kinase_AS"/>
</dbReference>
<dbReference type="Gene3D" id="3.30.200.20">
    <property type="entry name" value="Phosphorylase Kinase, domain 1"/>
    <property type="match status" value="1"/>
</dbReference>
<comment type="catalytic activity">
    <reaction evidence="7 14">
        <text>L-threonyl-[protein] + ATP = O-phospho-L-threonyl-[protein] + ADP + H(+)</text>
        <dbReference type="Rhea" id="RHEA:46608"/>
        <dbReference type="Rhea" id="RHEA-COMP:11060"/>
        <dbReference type="Rhea" id="RHEA-COMP:11605"/>
        <dbReference type="ChEBI" id="CHEBI:15378"/>
        <dbReference type="ChEBI" id="CHEBI:30013"/>
        <dbReference type="ChEBI" id="CHEBI:30616"/>
        <dbReference type="ChEBI" id="CHEBI:61977"/>
        <dbReference type="ChEBI" id="CHEBI:456216"/>
        <dbReference type="EC" id="2.7.11.1"/>
    </reaction>
</comment>
<keyword evidence="5 14" id="KW-0418">Kinase</keyword>
<dbReference type="GO" id="GO:0004674">
    <property type="term" value="F:protein serine/threonine kinase activity"/>
    <property type="evidence" value="ECO:0007669"/>
    <property type="project" value="UniProtKB-KW"/>
</dbReference>
<dbReference type="PROSITE" id="PS00107">
    <property type="entry name" value="PROTEIN_KINASE_ATP"/>
    <property type="match status" value="1"/>
</dbReference>
<dbReference type="FunFam" id="1.10.510.10:FF:000235">
    <property type="entry name" value="Serine/threonine-protein kinase ark1"/>
    <property type="match status" value="1"/>
</dbReference>
<feature type="active site" description="Proton acceptor" evidence="9">
    <location>
        <position position="182"/>
    </location>
</feature>
<keyword evidence="2 13" id="KW-0723">Serine/threonine-protein kinase</keyword>
<evidence type="ECO:0000256" key="9">
    <source>
        <dbReference type="PIRSR" id="PIRSR630616-1"/>
    </source>
</evidence>
<evidence type="ECO:0000256" key="13">
    <source>
        <dbReference type="RuleBase" id="RU000304"/>
    </source>
</evidence>
<dbReference type="SUPFAM" id="SSF56112">
    <property type="entry name" value="Protein kinase-like (PK-like)"/>
    <property type="match status" value="1"/>
</dbReference>
<evidence type="ECO:0000256" key="8">
    <source>
        <dbReference type="ARBA" id="ARBA00048679"/>
    </source>
</evidence>
<gene>
    <name evidence="17" type="ORF">LSTR_LSTR007824</name>
</gene>
<dbReference type="InterPro" id="IPR030616">
    <property type="entry name" value="Aur-like"/>
</dbReference>
<keyword evidence="4 10" id="KW-0547">Nucleotide-binding</keyword>
<feature type="binding site" evidence="10">
    <location>
        <position position="67"/>
    </location>
    <ligand>
        <name>ATP</name>
        <dbReference type="ChEBI" id="CHEBI:30616"/>
    </ligand>
</feature>
<feature type="compositionally biased region" description="Basic and acidic residues" evidence="15">
    <location>
        <begin position="1"/>
        <end position="16"/>
    </location>
</feature>
<feature type="domain" description="Protein kinase" evidence="16">
    <location>
        <begin position="57"/>
        <end position="309"/>
    </location>
</feature>
<evidence type="ECO:0000256" key="10">
    <source>
        <dbReference type="PIRSR" id="PIRSR630616-2"/>
    </source>
</evidence>
<feature type="binding site" evidence="12">
    <location>
        <position position="90"/>
    </location>
    <ligand>
        <name>ATP</name>
        <dbReference type="ChEBI" id="CHEBI:30616"/>
    </ligand>
</feature>
<proteinExistence type="inferred from homology"/>
<evidence type="ECO:0000256" key="4">
    <source>
        <dbReference type="ARBA" id="ARBA00022741"/>
    </source>
</evidence>
<feature type="binding site" evidence="10">
    <location>
        <position position="86"/>
    </location>
    <ligand>
        <name>ATP</name>
        <dbReference type="ChEBI" id="CHEBI:30616"/>
    </ligand>
</feature>
<evidence type="ECO:0000256" key="2">
    <source>
        <dbReference type="ARBA" id="ARBA00022527"/>
    </source>
</evidence>
<evidence type="ECO:0000256" key="15">
    <source>
        <dbReference type="SAM" id="MobiDB-lite"/>
    </source>
</evidence>
<dbReference type="GO" id="GO:0005524">
    <property type="term" value="F:ATP binding"/>
    <property type="evidence" value="ECO:0007669"/>
    <property type="project" value="UniProtKB-UniRule"/>
</dbReference>
<name>A0A482WNH6_LAOST</name>
<feature type="binding site" evidence="10">
    <location>
        <position position="200"/>
    </location>
    <ligand>
        <name>ATP</name>
        <dbReference type="ChEBI" id="CHEBI:30616"/>
    </ligand>
</feature>
<dbReference type="GO" id="GO:0030496">
    <property type="term" value="C:midbody"/>
    <property type="evidence" value="ECO:0007669"/>
    <property type="project" value="UniProtKB-SubCell"/>
</dbReference>
<dbReference type="Gene3D" id="1.10.510.10">
    <property type="entry name" value="Transferase(Phosphotransferase) domain 1"/>
    <property type="match status" value="1"/>
</dbReference>
<dbReference type="CDD" id="cd14007">
    <property type="entry name" value="STKc_Aurora"/>
    <property type="match status" value="1"/>
</dbReference>
<sequence>MTSNEEDRNGMAHNDEDFSELPFKLPDNLPPEARAQALKMYKMALERKRKPFTLKDFEIGKPLGRGKFGRVYLAREKQTHTIFALKTIFKSELQKGNMEHQVIREVEIHSRLNHPNIISLFTYFADDRRIFLVLEYAGKGELYKHLQSAPYKRFSESLSAKYIYEVADALHYCHLNKVIHRDIKPENILLTYDGRIKLSDFGWSVHTPSLKRKTMCGTLDYLPPEMVLNKPYNECVDNWCVGVLCYEFLVGVPPFESKTNDETFKKICAVDVRYPAFMSTGAKDLISKLLQKNPLNRLPLPQVLTHDWVISKKKTFKAD</sequence>
<dbReference type="InterPro" id="IPR000719">
    <property type="entry name" value="Prot_kinase_dom"/>
</dbReference>
<dbReference type="Proteomes" id="UP000291343">
    <property type="component" value="Unassembled WGS sequence"/>
</dbReference>
<dbReference type="FunCoup" id="A0A482WNH6">
    <property type="interactions" value="39"/>
</dbReference>
<comment type="catalytic activity">
    <reaction evidence="8 14">
        <text>L-seryl-[protein] + ATP = O-phospho-L-seryl-[protein] + ADP + H(+)</text>
        <dbReference type="Rhea" id="RHEA:17989"/>
        <dbReference type="Rhea" id="RHEA-COMP:9863"/>
        <dbReference type="Rhea" id="RHEA-COMP:11604"/>
        <dbReference type="ChEBI" id="CHEBI:15378"/>
        <dbReference type="ChEBI" id="CHEBI:29999"/>
        <dbReference type="ChEBI" id="CHEBI:30616"/>
        <dbReference type="ChEBI" id="CHEBI:83421"/>
        <dbReference type="ChEBI" id="CHEBI:456216"/>
        <dbReference type="EC" id="2.7.11.1"/>
    </reaction>
</comment>
<dbReference type="FunFam" id="3.30.200.20:FF:000042">
    <property type="entry name" value="Aurora kinase A"/>
    <property type="match status" value="1"/>
</dbReference>
<dbReference type="PANTHER" id="PTHR24350">
    <property type="entry name" value="SERINE/THREONINE-PROTEIN KINASE IAL-RELATED"/>
    <property type="match status" value="1"/>
</dbReference>
<evidence type="ECO:0000256" key="7">
    <source>
        <dbReference type="ARBA" id="ARBA00047899"/>
    </source>
</evidence>
<accession>A0A482WNH6</accession>
<dbReference type="GO" id="GO:0030261">
    <property type="term" value="P:chromosome condensation"/>
    <property type="evidence" value="ECO:0007669"/>
    <property type="project" value="UniProtKB-ARBA"/>
</dbReference>
<evidence type="ECO:0000256" key="14">
    <source>
        <dbReference type="RuleBase" id="RU367134"/>
    </source>
</evidence>
<feature type="binding site" evidence="10">
    <location>
        <begin position="135"/>
        <end position="137"/>
    </location>
    <ligand>
        <name>ATP</name>
        <dbReference type="ChEBI" id="CHEBI:30616"/>
    </ligand>
</feature>